<reference evidence="1" key="1">
    <citation type="submission" date="2020-10" db="EMBL/GenBank/DDBJ databases">
        <authorList>
            <person name="Castelo-Branco R."/>
            <person name="Eusebio N."/>
            <person name="Adriana R."/>
            <person name="Vieira A."/>
            <person name="Brugerolle De Fraissinette N."/>
            <person name="Rezende De Castro R."/>
            <person name="Schneider M.P."/>
            <person name="Vasconcelos V."/>
            <person name="Leao P.N."/>
        </authorList>
    </citation>
    <scope>NUCLEOTIDE SEQUENCE</scope>
    <source>
        <strain evidence="1">LEGE 12446</strain>
    </source>
</reference>
<dbReference type="EMBL" id="JADEXS010000120">
    <property type="protein sequence ID" value="MBE9022971.1"/>
    <property type="molecule type" value="Genomic_DNA"/>
</dbReference>
<proteinExistence type="predicted"/>
<accession>A0A8J6ZPQ2</accession>
<dbReference type="AlphaFoldDB" id="A0A8J6ZPQ2"/>
<dbReference type="RefSeq" id="WP_193916266.1">
    <property type="nucleotide sequence ID" value="NZ_JADEXS020000001.1"/>
</dbReference>
<comment type="caution">
    <text evidence="1">The sequence shown here is derived from an EMBL/GenBank/DDBJ whole genome shotgun (WGS) entry which is preliminary data.</text>
</comment>
<evidence type="ECO:0000313" key="2">
    <source>
        <dbReference type="Proteomes" id="UP000622533"/>
    </source>
</evidence>
<evidence type="ECO:0000313" key="1">
    <source>
        <dbReference type="EMBL" id="MBE9022971.1"/>
    </source>
</evidence>
<keyword evidence="2" id="KW-1185">Reference proteome</keyword>
<gene>
    <name evidence="1" type="ORF">IQ276_11195</name>
</gene>
<name>A0A8J6ZPQ2_DESMC</name>
<sequence length="554" mass="63693">MKKVLSWLGSCAKSTGKLLKGVVVQGSYMADTTAENTQLSIAANAALEEKRQEMRLAELQLGYLRHKESQDFQADQAKVSYERALEKAQLDNQYAMKLQEFVKSVDYAIHQEGIKFQKWRLQQEQGLQLELQNHRQAFEREMAAYQRQTAIKVAREQIEIQKIFQNWPLKILPTQLLESPPDDGYIPIKVFIAPPKFPKGFPSLEEDLVTALKDFLKNYNHQGRLVEFLDGAWENERFSGGASIKVLFGMLNSNPILVLEPEILTNYLNLNVAYWGLGQKRHFYEPIISKMPYRDILFDSAKERAKEWQKHIEKLLNSSAKNLEEIKKIYGQEIQRNFQLLQDEEELKKTDIDISQLGLKYTINEKDIHELYQVIITANCLISGLLIDTYYLNHYGLPPLLPKLLPDLLQDIPDNKIVVEVVQWVVEGYRSIYEVLQDERSHQIPELGLQLAKNLAFLPDNSLAKEQVNYSIQSWLGIHGISQLEAIEDTQLMKSVIDVADEDFLNMLSQCLASLGKENSLAEADALLSIWHNLKFQGDIKVDKKGPTLFWEIS</sequence>
<organism evidence="1 2">
    <name type="scientific">Desmonostoc muscorum LEGE 12446</name>
    <dbReference type="NCBI Taxonomy" id="1828758"/>
    <lineage>
        <taxon>Bacteria</taxon>
        <taxon>Bacillati</taxon>
        <taxon>Cyanobacteriota</taxon>
        <taxon>Cyanophyceae</taxon>
        <taxon>Nostocales</taxon>
        <taxon>Nostocaceae</taxon>
        <taxon>Desmonostoc</taxon>
    </lineage>
</organism>
<protein>
    <submittedName>
        <fullName evidence="1">Uncharacterized protein</fullName>
    </submittedName>
</protein>
<dbReference type="Proteomes" id="UP000622533">
    <property type="component" value="Unassembled WGS sequence"/>
</dbReference>